<sequence>MLENCGGGGGWSGRLISEELARGQRAAAAAATGAREKVTR</sequence>
<name>A0A8S4DP15_PLUXY</name>
<accession>A0A8S4DP15</accession>
<evidence type="ECO:0000313" key="1">
    <source>
        <dbReference type="EMBL" id="CAG9102348.1"/>
    </source>
</evidence>
<keyword evidence="2" id="KW-1185">Reference proteome</keyword>
<dbReference type="EMBL" id="CAJHNJ030000007">
    <property type="protein sequence ID" value="CAG9102348.1"/>
    <property type="molecule type" value="Genomic_DNA"/>
</dbReference>
<comment type="caution">
    <text evidence="1">The sequence shown here is derived from an EMBL/GenBank/DDBJ whole genome shotgun (WGS) entry which is preliminary data.</text>
</comment>
<proteinExistence type="predicted"/>
<evidence type="ECO:0000313" key="2">
    <source>
        <dbReference type="Proteomes" id="UP000653454"/>
    </source>
</evidence>
<dbReference type="Proteomes" id="UP000653454">
    <property type="component" value="Unassembled WGS sequence"/>
</dbReference>
<gene>
    <name evidence="1" type="ORF">PLXY2_LOCUS2661</name>
</gene>
<reference evidence="1" key="1">
    <citation type="submission" date="2020-11" db="EMBL/GenBank/DDBJ databases">
        <authorList>
            <person name="Whiteford S."/>
        </authorList>
    </citation>
    <scope>NUCLEOTIDE SEQUENCE</scope>
</reference>
<dbReference type="AlphaFoldDB" id="A0A8S4DP15"/>
<protein>
    <submittedName>
        <fullName evidence="1">(diamondback moth) hypothetical protein</fullName>
    </submittedName>
</protein>
<organism evidence="1 2">
    <name type="scientific">Plutella xylostella</name>
    <name type="common">Diamondback moth</name>
    <name type="synonym">Plutella maculipennis</name>
    <dbReference type="NCBI Taxonomy" id="51655"/>
    <lineage>
        <taxon>Eukaryota</taxon>
        <taxon>Metazoa</taxon>
        <taxon>Ecdysozoa</taxon>
        <taxon>Arthropoda</taxon>
        <taxon>Hexapoda</taxon>
        <taxon>Insecta</taxon>
        <taxon>Pterygota</taxon>
        <taxon>Neoptera</taxon>
        <taxon>Endopterygota</taxon>
        <taxon>Lepidoptera</taxon>
        <taxon>Glossata</taxon>
        <taxon>Ditrysia</taxon>
        <taxon>Yponomeutoidea</taxon>
        <taxon>Plutellidae</taxon>
        <taxon>Plutella</taxon>
    </lineage>
</organism>